<evidence type="ECO:0000259" key="1">
    <source>
        <dbReference type="Pfam" id="PF13503"/>
    </source>
</evidence>
<reference evidence="2 3" key="2">
    <citation type="journal article" date="2015" name="Syst. Appl. Microbiol.">
        <title>Nitrincola nitratireducens sp. nov. isolated from a haloalkaline crater lake.</title>
        <authorList>
            <person name="Singh A."/>
            <person name="Vaidya B."/>
            <person name="Tanuku N.R."/>
            <person name="Pinnaka A.K."/>
        </authorList>
    </citation>
    <scope>NUCLEOTIDE SEQUENCE [LARGE SCALE GENOMIC DNA]</scope>
    <source>
        <strain evidence="2 3">AK23</strain>
    </source>
</reference>
<protein>
    <recommendedName>
        <fullName evidence="1">DUF4123 domain-containing protein</fullName>
    </recommendedName>
</protein>
<organism evidence="2 3">
    <name type="scientific">Nitrincola nitratireducens</name>
    <dbReference type="NCBI Taxonomy" id="1229521"/>
    <lineage>
        <taxon>Bacteria</taxon>
        <taxon>Pseudomonadati</taxon>
        <taxon>Pseudomonadota</taxon>
        <taxon>Gammaproteobacteria</taxon>
        <taxon>Oceanospirillales</taxon>
        <taxon>Oceanospirillaceae</taxon>
        <taxon>Nitrincola</taxon>
    </lineage>
</organism>
<accession>W9VL56</accession>
<gene>
    <name evidence="2" type="ORF">D791_01725</name>
</gene>
<dbReference type="STRING" id="1229521.D791_01725"/>
<reference evidence="3" key="1">
    <citation type="submission" date="2012-11" db="EMBL/GenBank/DDBJ databases">
        <authorList>
            <person name="Singh A."/>
            <person name="Pinnaka A.K."/>
            <person name="Vaidya B."/>
        </authorList>
    </citation>
    <scope>NUCLEOTIDE SEQUENCE [LARGE SCALE GENOMIC DNA]</scope>
    <source>
        <strain evidence="3">AK23</strain>
    </source>
</reference>
<dbReference type="InterPro" id="IPR025391">
    <property type="entry name" value="DUF4123"/>
</dbReference>
<dbReference type="RefSeq" id="WP_036509999.1">
    <property type="nucleotide sequence ID" value="NZ_AONB01000007.1"/>
</dbReference>
<keyword evidence="3" id="KW-1185">Reference proteome</keyword>
<proteinExistence type="predicted"/>
<feature type="domain" description="DUF4123" evidence="1">
    <location>
        <begin position="160"/>
        <end position="281"/>
    </location>
</feature>
<comment type="caution">
    <text evidence="2">The sequence shown here is derived from an EMBL/GenBank/DDBJ whole genome shotgun (WGS) entry which is preliminary data.</text>
</comment>
<name>W9VL56_9GAMM</name>
<dbReference type="Pfam" id="PF13503">
    <property type="entry name" value="DUF4123"/>
    <property type="match status" value="1"/>
</dbReference>
<dbReference type="AlphaFoldDB" id="W9VL56"/>
<evidence type="ECO:0000313" key="3">
    <source>
        <dbReference type="Proteomes" id="UP000019464"/>
    </source>
</evidence>
<sequence length="430" mass="48285">MTPFVSHCYASRGAEQVGLIAVALCLERKDYEVLVIDALSTKGCQFFWSDSVLPAASWVKQYPDQAAYAAALVRSLSDGQQRVALGVMTRLAGSGDAAEQDKNWLQIEELGSITPLDAQFGVHPKKNVPDALREALFGHSDPTEADSVEFGDEVPPLVTYAVLDAAKMPYLLTSLLEDSGLRHQSLFQGKAQEDLAEYAPYLVELAEDNDFTRRLFTGPDGVCGLWDKELGVFLRSRAGFDAVRKHLRKFTKVQDEDGKWFYFRFWEGACLRGFCERLDHQMASNMLSLNGSPIIILAALRQSVYRLSLKSLAEARPFVLSGALLQDLRQARAEAFLCETLAWMKSHYADLPADDEIMASFRCELPYLESHAIRSAYAMRYALAGFVLLGARYEPFDEQMRKTLEQSDRDDARRAEDFLRMVQTQIRSSL</sequence>
<dbReference type="OrthoDB" id="7833020at2"/>
<dbReference type="Proteomes" id="UP000019464">
    <property type="component" value="Unassembled WGS sequence"/>
</dbReference>
<evidence type="ECO:0000313" key="2">
    <source>
        <dbReference type="EMBL" id="EXJ11270.1"/>
    </source>
</evidence>
<dbReference type="EMBL" id="AONB01000007">
    <property type="protein sequence ID" value="EXJ11270.1"/>
    <property type="molecule type" value="Genomic_DNA"/>
</dbReference>